<evidence type="ECO:0000256" key="2">
    <source>
        <dbReference type="ARBA" id="ARBA00023242"/>
    </source>
</evidence>
<comment type="subcellular location">
    <subcellularLocation>
        <location evidence="1">Chromosome</location>
    </subcellularLocation>
    <subcellularLocation>
        <location evidence="3">Nucleus</location>
    </subcellularLocation>
</comment>
<dbReference type="GO" id="GO:0005634">
    <property type="term" value="C:nucleus"/>
    <property type="evidence" value="ECO:0007669"/>
    <property type="project" value="UniProtKB-SubCell"/>
</dbReference>
<dbReference type="InterPro" id="IPR003105">
    <property type="entry name" value="SRA_YDG"/>
</dbReference>
<dbReference type="AlphaFoldDB" id="A0ABD3IDP6"/>
<dbReference type="PANTHER" id="PTHR45660:SF13">
    <property type="entry name" value="HISTONE-LYSINE N-METHYLTRANSFERASE SETMAR"/>
    <property type="match status" value="1"/>
</dbReference>
<dbReference type="Proteomes" id="UP001633002">
    <property type="component" value="Unassembled WGS sequence"/>
</dbReference>
<sequence>MIVDTVRSFTFVDRKKFQCTALVFRREETNVHPQTRGTPGKVGLPSIDRIGTIPGVEVGKVFRSRAGLALVGVHHPPQAGIDCVECRHPKDGWLINVAVSVIVSGGYEDDYDEGEELMYTGEGGNDSGSKKQVMDQEMKGGNLGLKHSWELQLPVRVSRAQPSNPALRSSPKVYTYDGVYRVVKVISSRGKSKYKVFKFKMVREPNQPPLTWFRGC</sequence>
<keyword evidence="2 3" id="KW-0539">Nucleus</keyword>
<keyword evidence="6" id="KW-1185">Reference proteome</keyword>
<dbReference type="SMART" id="SM00466">
    <property type="entry name" value="SRA"/>
    <property type="match status" value="1"/>
</dbReference>
<evidence type="ECO:0000313" key="5">
    <source>
        <dbReference type="EMBL" id="KAL3701833.1"/>
    </source>
</evidence>
<gene>
    <name evidence="5" type="ORF">R1sor_019855</name>
</gene>
<proteinExistence type="predicted"/>
<evidence type="ECO:0000256" key="1">
    <source>
        <dbReference type="ARBA" id="ARBA00004286"/>
    </source>
</evidence>
<protein>
    <recommendedName>
        <fullName evidence="4">YDG domain-containing protein</fullName>
    </recommendedName>
</protein>
<organism evidence="5 6">
    <name type="scientific">Riccia sorocarpa</name>
    <dbReference type="NCBI Taxonomy" id="122646"/>
    <lineage>
        <taxon>Eukaryota</taxon>
        <taxon>Viridiplantae</taxon>
        <taxon>Streptophyta</taxon>
        <taxon>Embryophyta</taxon>
        <taxon>Marchantiophyta</taxon>
        <taxon>Marchantiopsida</taxon>
        <taxon>Marchantiidae</taxon>
        <taxon>Marchantiales</taxon>
        <taxon>Ricciaceae</taxon>
        <taxon>Riccia</taxon>
    </lineage>
</organism>
<evidence type="ECO:0000256" key="3">
    <source>
        <dbReference type="PROSITE-ProRule" id="PRU00358"/>
    </source>
</evidence>
<dbReference type="Pfam" id="PF02182">
    <property type="entry name" value="SAD_SRA"/>
    <property type="match status" value="1"/>
</dbReference>
<dbReference type="EMBL" id="JBJQOH010000001">
    <property type="protein sequence ID" value="KAL3701833.1"/>
    <property type="molecule type" value="Genomic_DNA"/>
</dbReference>
<dbReference type="InterPro" id="IPR015947">
    <property type="entry name" value="PUA-like_sf"/>
</dbReference>
<reference evidence="5 6" key="1">
    <citation type="submission" date="2024-09" db="EMBL/GenBank/DDBJ databases">
        <title>Chromosome-scale assembly of Riccia sorocarpa.</title>
        <authorList>
            <person name="Paukszto L."/>
        </authorList>
    </citation>
    <scope>NUCLEOTIDE SEQUENCE [LARGE SCALE GENOMIC DNA]</scope>
    <source>
        <strain evidence="5">LP-2024</strain>
        <tissue evidence="5">Aerial parts of the thallus</tissue>
    </source>
</reference>
<dbReference type="SUPFAM" id="SSF88697">
    <property type="entry name" value="PUA domain-like"/>
    <property type="match status" value="1"/>
</dbReference>
<feature type="domain" description="YDG" evidence="4">
    <location>
        <begin position="51"/>
        <end position="203"/>
    </location>
</feature>
<evidence type="ECO:0000313" key="6">
    <source>
        <dbReference type="Proteomes" id="UP001633002"/>
    </source>
</evidence>
<dbReference type="PANTHER" id="PTHR45660">
    <property type="entry name" value="HISTONE-LYSINE N-METHYLTRANSFERASE SETMAR"/>
    <property type="match status" value="1"/>
</dbReference>
<dbReference type="GO" id="GO:0005694">
    <property type="term" value="C:chromosome"/>
    <property type="evidence" value="ECO:0007669"/>
    <property type="project" value="UniProtKB-SubCell"/>
</dbReference>
<name>A0ABD3IDP6_9MARC</name>
<dbReference type="PROSITE" id="PS51015">
    <property type="entry name" value="YDG"/>
    <property type="match status" value="1"/>
</dbReference>
<accession>A0ABD3IDP6</accession>
<dbReference type="InterPro" id="IPR051357">
    <property type="entry name" value="H3K9_HMTase_SUVAR3-9"/>
</dbReference>
<dbReference type="InterPro" id="IPR036987">
    <property type="entry name" value="SRA-YDG_sf"/>
</dbReference>
<evidence type="ECO:0000259" key="4">
    <source>
        <dbReference type="PROSITE" id="PS51015"/>
    </source>
</evidence>
<comment type="caution">
    <text evidence="5">The sequence shown here is derived from an EMBL/GenBank/DDBJ whole genome shotgun (WGS) entry which is preliminary data.</text>
</comment>
<dbReference type="Gene3D" id="2.30.280.10">
    <property type="entry name" value="SRA-YDG"/>
    <property type="match status" value="1"/>
</dbReference>